<dbReference type="SUPFAM" id="SSF53098">
    <property type="entry name" value="Ribonuclease H-like"/>
    <property type="match status" value="1"/>
</dbReference>
<dbReference type="AlphaFoldDB" id="A0AAE1WDT9"/>
<keyword evidence="3" id="KW-1185">Reference proteome</keyword>
<reference evidence="2" key="2">
    <citation type="journal article" date="2024" name="Plant">
        <title>Genomic evolution and insights into agronomic trait innovations of Sesamum species.</title>
        <authorList>
            <person name="Miao H."/>
            <person name="Wang L."/>
            <person name="Qu L."/>
            <person name="Liu H."/>
            <person name="Sun Y."/>
            <person name="Le M."/>
            <person name="Wang Q."/>
            <person name="Wei S."/>
            <person name="Zheng Y."/>
            <person name="Lin W."/>
            <person name="Duan Y."/>
            <person name="Cao H."/>
            <person name="Xiong S."/>
            <person name="Wang X."/>
            <person name="Wei L."/>
            <person name="Li C."/>
            <person name="Ma Q."/>
            <person name="Ju M."/>
            <person name="Zhao R."/>
            <person name="Li G."/>
            <person name="Mu C."/>
            <person name="Tian Q."/>
            <person name="Mei H."/>
            <person name="Zhang T."/>
            <person name="Gao T."/>
            <person name="Zhang H."/>
        </authorList>
    </citation>
    <scope>NUCLEOTIDE SEQUENCE</scope>
    <source>
        <strain evidence="2">K16</strain>
    </source>
</reference>
<evidence type="ECO:0000313" key="3">
    <source>
        <dbReference type="Proteomes" id="UP001289374"/>
    </source>
</evidence>
<dbReference type="InterPro" id="IPR001584">
    <property type="entry name" value="Integrase_cat-core"/>
</dbReference>
<dbReference type="Proteomes" id="UP001289374">
    <property type="component" value="Unassembled WGS sequence"/>
</dbReference>
<dbReference type="PANTHER" id="PTHR11439:SF470">
    <property type="entry name" value="CYSTEINE-RICH RLK (RECEPTOR-LIKE PROTEIN KINASE) 8"/>
    <property type="match status" value="1"/>
</dbReference>
<evidence type="ECO:0000313" key="2">
    <source>
        <dbReference type="EMBL" id="KAK4391437.1"/>
    </source>
</evidence>
<feature type="domain" description="Integrase catalytic" evidence="1">
    <location>
        <begin position="1"/>
        <end position="108"/>
    </location>
</feature>
<dbReference type="GO" id="GO:0015074">
    <property type="term" value="P:DNA integration"/>
    <property type="evidence" value="ECO:0007669"/>
    <property type="project" value="InterPro"/>
</dbReference>
<dbReference type="PANTHER" id="PTHR11439">
    <property type="entry name" value="GAG-POL-RELATED RETROTRANSPOSON"/>
    <property type="match status" value="1"/>
</dbReference>
<dbReference type="Pfam" id="PF07727">
    <property type="entry name" value="RVT_2"/>
    <property type="match status" value="2"/>
</dbReference>
<sequence>MLHTQFGGIVKVFRSDNGSEFLNKECQSLFHELGIIHQISCTYTPQQNGRVERKHRHLLNVARALLFQAYLPIKFWGDAILTATYLINRTPSLKLNWKAPYELLHGSTSPSSSCPLPTVPLDLDSLHSDSIPSEAQPVAPSSLLYLSQIKSPLPALTMLLLLCLSLRLLENLLDIHNVLLASLSILQEPRSFAEAVMNPEIQALEKNYTWRVTPLPAGKKATGCKWIYKTKLKADGNVERYKARLVAKGFNQGYDVKPGLVCKLERSLYGLKLESQQWNLEFTVKLEAYGFVQSAHDYCLFTMITDFGRMFLLVYVDNILITGPSLSEIQKVKSYHYNLFTIKDLGDARYFLGLEISRNSSSTYLAQYTLAIIKDAGLLYSKAATTPLPHGSKFTDDCGAKLQHPDTYRRLIGRLLYLGFTRLDISHSVWQLSQFLARPCESHWSAALHIVKYLKGSPSQGIFSQASNNLQLRAFCDTDWAASPNSCRSLTGFCVFLGAAPFPRK</sequence>
<protein>
    <submittedName>
        <fullName evidence="2">Retrovirus-related Pol polyprotein from transposon RE2</fullName>
    </submittedName>
</protein>
<dbReference type="EMBL" id="JACGWL010000011">
    <property type="protein sequence ID" value="KAK4391437.1"/>
    <property type="molecule type" value="Genomic_DNA"/>
</dbReference>
<gene>
    <name evidence="2" type="ORF">Sango_1921500</name>
</gene>
<accession>A0AAE1WDT9</accession>
<dbReference type="InterPro" id="IPR036397">
    <property type="entry name" value="RNaseH_sf"/>
</dbReference>
<dbReference type="Gene3D" id="3.30.420.10">
    <property type="entry name" value="Ribonuclease H-like superfamily/Ribonuclease H"/>
    <property type="match status" value="1"/>
</dbReference>
<reference evidence="2" key="1">
    <citation type="submission" date="2020-06" db="EMBL/GenBank/DDBJ databases">
        <authorList>
            <person name="Li T."/>
            <person name="Hu X."/>
            <person name="Zhang T."/>
            <person name="Song X."/>
            <person name="Zhang H."/>
            <person name="Dai N."/>
            <person name="Sheng W."/>
            <person name="Hou X."/>
            <person name="Wei L."/>
        </authorList>
    </citation>
    <scope>NUCLEOTIDE SEQUENCE</scope>
    <source>
        <strain evidence="2">K16</strain>
        <tissue evidence="2">Leaf</tissue>
    </source>
</reference>
<name>A0AAE1WDT9_9LAMI</name>
<dbReference type="PROSITE" id="PS50994">
    <property type="entry name" value="INTEGRASE"/>
    <property type="match status" value="1"/>
</dbReference>
<dbReference type="InterPro" id="IPR012337">
    <property type="entry name" value="RNaseH-like_sf"/>
</dbReference>
<dbReference type="SUPFAM" id="SSF56672">
    <property type="entry name" value="DNA/RNA polymerases"/>
    <property type="match status" value="1"/>
</dbReference>
<evidence type="ECO:0000259" key="1">
    <source>
        <dbReference type="PROSITE" id="PS50994"/>
    </source>
</evidence>
<dbReference type="InterPro" id="IPR043502">
    <property type="entry name" value="DNA/RNA_pol_sf"/>
</dbReference>
<organism evidence="2 3">
    <name type="scientific">Sesamum angolense</name>
    <dbReference type="NCBI Taxonomy" id="2727404"/>
    <lineage>
        <taxon>Eukaryota</taxon>
        <taxon>Viridiplantae</taxon>
        <taxon>Streptophyta</taxon>
        <taxon>Embryophyta</taxon>
        <taxon>Tracheophyta</taxon>
        <taxon>Spermatophyta</taxon>
        <taxon>Magnoliopsida</taxon>
        <taxon>eudicotyledons</taxon>
        <taxon>Gunneridae</taxon>
        <taxon>Pentapetalae</taxon>
        <taxon>asterids</taxon>
        <taxon>lamiids</taxon>
        <taxon>Lamiales</taxon>
        <taxon>Pedaliaceae</taxon>
        <taxon>Sesamum</taxon>
    </lineage>
</organism>
<proteinExistence type="predicted"/>
<dbReference type="GO" id="GO:0003676">
    <property type="term" value="F:nucleic acid binding"/>
    <property type="evidence" value="ECO:0007669"/>
    <property type="project" value="InterPro"/>
</dbReference>
<comment type="caution">
    <text evidence="2">The sequence shown here is derived from an EMBL/GenBank/DDBJ whole genome shotgun (WGS) entry which is preliminary data.</text>
</comment>
<dbReference type="InterPro" id="IPR013103">
    <property type="entry name" value="RVT_2"/>
</dbReference>